<keyword evidence="4 7" id="KW-0812">Transmembrane</keyword>
<evidence type="ECO:0000256" key="3">
    <source>
        <dbReference type="ARBA" id="ARBA00022475"/>
    </source>
</evidence>
<dbReference type="Pfam" id="PF01554">
    <property type="entry name" value="MatE"/>
    <property type="match status" value="2"/>
</dbReference>
<dbReference type="InterPro" id="IPR048279">
    <property type="entry name" value="MdtK-like"/>
</dbReference>
<feature type="transmembrane region" description="Helical" evidence="7">
    <location>
        <begin position="100"/>
        <end position="118"/>
    </location>
</feature>
<keyword evidence="9" id="KW-1185">Reference proteome</keyword>
<name>A0A0M6WEZ5_9FIRM</name>
<dbReference type="NCBIfam" id="TIGR00797">
    <property type="entry name" value="matE"/>
    <property type="match status" value="1"/>
</dbReference>
<evidence type="ECO:0000256" key="4">
    <source>
        <dbReference type="ARBA" id="ARBA00022692"/>
    </source>
</evidence>
<keyword evidence="2" id="KW-0813">Transport</keyword>
<feature type="transmembrane region" description="Helical" evidence="7">
    <location>
        <begin position="202"/>
        <end position="223"/>
    </location>
</feature>
<dbReference type="PIRSF" id="PIRSF006603">
    <property type="entry name" value="DinF"/>
    <property type="match status" value="1"/>
</dbReference>
<accession>A0A0M6WEZ5</accession>
<dbReference type="EMBL" id="CVRQ01000012">
    <property type="protein sequence ID" value="CRL34912.1"/>
    <property type="molecule type" value="Genomic_DNA"/>
</dbReference>
<dbReference type="RefSeq" id="WP_055061341.1">
    <property type="nucleotide sequence ID" value="NZ_CVRQ01000012.1"/>
</dbReference>
<feature type="transmembrane region" description="Helical" evidence="7">
    <location>
        <begin position="423"/>
        <end position="443"/>
    </location>
</feature>
<proteinExistence type="predicted"/>
<evidence type="ECO:0008006" key="10">
    <source>
        <dbReference type="Google" id="ProtNLM"/>
    </source>
</evidence>
<evidence type="ECO:0000313" key="8">
    <source>
        <dbReference type="EMBL" id="CRL34912.1"/>
    </source>
</evidence>
<dbReference type="GO" id="GO:0015297">
    <property type="term" value="F:antiporter activity"/>
    <property type="evidence" value="ECO:0007669"/>
    <property type="project" value="InterPro"/>
</dbReference>
<feature type="transmembrane region" description="Helical" evidence="7">
    <location>
        <begin position="357"/>
        <end position="378"/>
    </location>
</feature>
<dbReference type="GO" id="GO:0042910">
    <property type="term" value="F:xenobiotic transmembrane transporter activity"/>
    <property type="evidence" value="ECO:0007669"/>
    <property type="project" value="InterPro"/>
</dbReference>
<keyword evidence="3" id="KW-1003">Cell membrane</keyword>
<reference evidence="9" key="1">
    <citation type="submission" date="2015-05" db="EMBL/GenBank/DDBJ databases">
        <authorList>
            <consortium name="Pathogen Informatics"/>
        </authorList>
    </citation>
    <scope>NUCLEOTIDE SEQUENCE [LARGE SCALE GENOMIC DNA]</scope>
    <source>
        <strain evidence="9">T1-815</strain>
    </source>
</reference>
<sequence>MAESNKMKDMPVNKLMVQMGIPMILSMALQAVYNIVDSAFVGNMRSGSEAALNALTLVFPVQMLMVAVGIGTGVGTNALLARTLGQGNSKKAAKVAGNSLFLGAIIYIVCLLFGIFGVKAYISSQTVDPQVISMGTNYLRICCVISFGIIFFSLFEKLLQATGRSLYSTIGQVVGAVVNIILDPIMIYGIGPVPEMGVKGAAYATVIGQVVSAILLFVFHMKLNREFEHDTKYMKPDGGIIKEIYAIGLPAIIAQALMSIMVYVMNLILKFSPSAQTAYGLFYKVQQFVLFLAFGLRDAITPIIAFSYGMHSKKRIKDGIRYGLLYTIVLMVIGVAITEIFPGEFADLFNAGASREYFIGAMRIISISFIFAGINVAYQGIYQALDGGMESLVISLLRQLIIILPLAGIFSFFVRGGHIGVSLIWWAFPITEVTACIVGYLFLKRINKNKVESLN</sequence>
<feature type="transmembrane region" description="Helical" evidence="7">
    <location>
        <begin position="288"/>
        <end position="308"/>
    </location>
</feature>
<feature type="transmembrane region" description="Helical" evidence="7">
    <location>
        <begin position="399"/>
        <end position="417"/>
    </location>
</feature>
<feature type="transmembrane region" description="Helical" evidence="7">
    <location>
        <begin position="320"/>
        <end position="337"/>
    </location>
</feature>
<evidence type="ECO:0000256" key="1">
    <source>
        <dbReference type="ARBA" id="ARBA00004651"/>
    </source>
</evidence>
<comment type="subcellular location">
    <subcellularLocation>
        <location evidence="1">Cell membrane</location>
        <topology evidence="1">Multi-pass membrane protein</topology>
    </subcellularLocation>
</comment>
<protein>
    <recommendedName>
        <fullName evidence="10">MATE family efflux transporter</fullName>
    </recommendedName>
</protein>
<evidence type="ECO:0000256" key="2">
    <source>
        <dbReference type="ARBA" id="ARBA00022448"/>
    </source>
</evidence>
<feature type="transmembrane region" description="Helical" evidence="7">
    <location>
        <begin position="56"/>
        <end position="80"/>
    </location>
</feature>
<feature type="transmembrane region" description="Helical" evidence="7">
    <location>
        <begin position="167"/>
        <end position="190"/>
    </location>
</feature>
<dbReference type="InterPro" id="IPR002528">
    <property type="entry name" value="MATE_fam"/>
</dbReference>
<keyword evidence="5 7" id="KW-1133">Transmembrane helix</keyword>
<organism evidence="8 9">
    <name type="scientific">Agathobacter rectalis</name>
    <dbReference type="NCBI Taxonomy" id="39491"/>
    <lineage>
        <taxon>Bacteria</taxon>
        <taxon>Bacillati</taxon>
        <taxon>Bacillota</taxon>
        <taxon>Clostridia</taxon>
        <taxon>Lachnospirales</taxon>
        <taxon>Lachnospiraceae</taxon>
        <taxon>Agathobacter</taxon>
    </lineage>
</organism>
<dbReference type="PANTHER" id="PTHR43549:SF2">
    <property type="entry name" value="MULTIDRUG RESISTANCE PROTEIN NORM-RELATED"/>
    <property type="match status" value="1"/>
</dbReference>
<evidence type="ECO:0000313" key="9">
    <source>
        <dbReference type="Proteomes" id="UP000049472"/>
    </source>
</evidence>
<dbReference type="PANTHER" id="PTHR43549">
    <property type="entry name" value="MULTIDRUG RESISTANCE PROTEIN YPNP-RELATED"/>
    <property type="match status" value="1"/>
</dbReference>
<evidence type="ECO:0000256" key="5">
    <source>
        <dbReference type="ARBA" id="ARBA00022989"/>
    </source>
</evidence>
<gene>
    <name evidence="8" type="ORF">T1815_09631</name>
</gene>
<dbReference type="InterPro" id="IPR052031">
    <property type="entry name" value="Membrane_Transporter-Flippase"/>
</dbReference>
<evidence type="ECO:0000256" key="6">
    <source>
        <dbReference type="ARBA" id="ARBA00023136"/>
    </source>
</evidence>
<feature type="transmembrane region" description="Helical" evidence="7">
    <location>
        <begin position="244"/>
        <end position="268"/>
    </location>
</feature>
<dbReference type="Proteomes" id="UP000049472">
    <property type="component" value="Unassembled WGS sequence"/>
</dbReference>
<feature type="transmembrane region" description="Helical" evidence="7">
    <location>
        <begin position="138"/>
        <end position="155"/>
    </location>
</feature>
<keyword evidence="6 7" id="KW-0472">Membrane</keyword>
<dbReference type="GO" id="GO:0005886">
    <property type="term" value="C:plasma membrane"/>
    <property type="evidence" value="ECO:0007669"/>
    <property type="project" value="UniProtKB-SubCell"/>
</dbReference>
<evidence type="ECO:0000256" key="7">
    <source>
        <dbReference type="SAM" id="Phobius"/>
    </source>
</evidence>
<feature type="transmembrane region" description="Helical" evidence="7">
    <location>
        <begin position="15"/>
        <end position="36"/>
    </location>
</feature>
<dbReference type="AlphaFoldDB" id="A0A0M6WEZ5"/>